<dbReference type="RefSeq" id="XP_028150599.1">
    <property type="nucleotide sequence ID" value="XM_028294798.1"/>
</dbReference>
<evidence type="ECO:0000313" key="1">
    <source>
        <dbReference type="RefSeq" id="XP_028150599.1"/>
    </source>
</evidence>
<proteinExistence type="predicted"/>
<dbReference type="InParanoid" id="A0A6P7GLQ5"/>
<name>A0A6P7GLQ5_DIAVI</name>
<organism evidence="1">
    <name type="scientific">Diabrotica virgifera virgifera</name>
    <name type="common">western corn rootworm</name>
    <dbReference type="NCBI Taxonomy" id="50390"/>
    <lineage>
        <taxon>Eukaryota</taxon>
        <taxon>Metazoa</taxon>
        <taxon>Ecdysozoa</taxon>
        <taxon>Arthropoda</taxon>
        <taxon>Hexapoda</taxon>
        <taxon>Insecta</taxon>
        <taxon>Pterygota</taxon>
        <taxon>Neoptera</taxon>
        <taxon>Endopterygota</taxon>
        <taxon>Coleoptera</taxon>
        <taxon>Polyphaga</taxon>
        <taxon>Cucujiformia</taxon>
        <taxon>Chrysomeloidea</taxon>
        <taxon>Chrysomelidae</taxon>
        <taxon>Galerucinae</taxon>
        <taxon>Diabroticina</taxon>
        <taxon>Diabroticites</taxon>
        <taxon>Diabrotica</taxon>
    </lineage>
</organism>
<sequence>MAGFSLMRNNDQRKVTKQIKLLGVEVHNINKSYANITFTMKKKDRQTLEVNVTIEVYRDLPKLRVWGHVYKFVDNTFKPTQLKYEGDYCNTLKVIYKTVFQIEKYKNEYQEFMLDCPIKKGTYYLRNINESMVDATLFPLWKARLDYAFITEKIRVFDASAYVQVIEL</sequence>
<gene>
    <name evidence="1" type="primary">LOC114343953</name>
</gene>
<protein>
    <submittedName>
        <fullName evidence="1">Uncharacterized protein LOC114343953</fullName>
    </submittedName>
</protein>
<accession>A0A6P7GLQ5</accession>
<dbReference type="AlphaFoldDB" id="A0A6P7GLQ5"/>
<reference evidence="1" key="1">
    <citation type="submission" date="2025-08" db="UniProtKB">
        <authorList>
            <consortium name="RefSeq"/>
        </authorList>
    </citation>
    <scope>IDENTIFICATION</scope>
    <source>
        <tissue evidence="1">Whole insect</tissue>
    </source>
</reference>